<proteinExistence type="predicted"/>
<dbReference type="AlphaFoldDB" id="A0A7W7UAA2"/>
<dbReference type="Proteomes" id="UP000582643">
    <property type="component" value="Unassembled WGS sequence"/>
</dbReference>
<dbReference type="RefSeq" id="WP_184933273.1">
    <property type="nucleotide sequence ID" value="NZ_JACHJY010000023.1"/>
</dbReference>
<accession>A0A7W7UAA2</accession>
<protein>
    <recommendedName>
        <fullName evidence="3">Head-to-tail adaptor</fullName>
    </recommendedName>
</protein>
<evidence type="ECO:0000313" key="1">
    <source>
        <dbReference type="EMBL" id="MBB4987491.1"/>
    </source>
</evidence>
<name>A0A7W7UAA2_9ACTN</name>
<comment type="caution">
    <text evidence="1">The sequence shown here is derived from an EMBL/GenBank/DDBJ whole genome shotgun (WGS) entry which is preliminary data.</text>
</comment>
<evidence type="ECO:0000313" key="2">
    <source>
        <dbReference type="Proteomes" id="UP000582643"/>
    </source>
</evidence>
<evidence type="ECO:0008006" key="3">
    <source>
        <dbReference type="Google" id="ProtNLM"/>
    </source>
</evidence>
<dbReference type="EMBL" id="JACHJY010000023">
    <property type="protein sequence ID" value="MBB4987491.1"/>
    <property type="molecule type" value="Genomic_DNA"/>
</dbReference>
<organism evidence="1 2">
    <name type="scientific">Streptomyces nymphaeiformis</name>
    <dbReference type="NCBI Taxonomy" id="2663842"/>
    <lineage>
        <taxon>Bacteria</taxon>
        <taxon>Bacillati</taxon>
        <taxon>Actinomycetota</taxon>
        <taxon>Actinomycetes</taxon>
        <taxon>Kitasatosporales</taxon>
        <taxon>Streptomycetaceae</taxon>
        <taxon>Streptomyces</taxon>
    </lineage>
</organism>
<gene>
    <name evidence="1" type="ORF">GGE06_008464</name>
</gene>
<sequence>MAYANPDELRRLLRIESFTEEESATAELLIDLAQGVIEDETGQALEQSQDTVILDGPTADDPRHHPATGSRKLILPRWPVTAVASVKLVDEDQELVFGKDRDYTWSAAGILHRRGAEWPSHDRAVEVVYTPGYAPVPAGPKRICLRLAAAGWSNPEFLSAETLGDHSRSFSAEALGMELTTADRRTLGAYRART</sequence>
<keyword evidence="2" id="KW-1185">Reference proteome</keyword>
<reference evidence="1 2" key="1">
    <citation type="submission" date="2020-08" db="EMBL/GenBank/DDBJ databases">
        <title>Genomic Encyclopedia of Type Strains, Phase III (KMG-III): the genomes of soil and plant-associated and newly described type strains.</title>
        <authorList>
            <person name="Whitman W."/>
        </authorList>
    </citation>
    <scope>NUCLEOTIDE SEQUENCE [LARGE SCALE GENOMIC DNA]</scope>
    <source>
        <strain evidence="1 2">SFB5A</strain>
    </source>
</reference>